<evidence type="ECO:0000313" key="1">
    <source>
        <dbReference type="EMBL" id="ASN59793.1"/>
    </source>
</evidence>
<accession>A0AAC9Y075</accession>
<reference evidence="1 2" key="1">
    <citation type="submission" date="2017-07" db="EMBL/GenBank/DDBJ databases">
        <title>Lactobacillus curvatus MRS6 whole genome.</title>
        <authorList>
            <person name="Jans C."/>
            <person name="Lagler S."/>
            <person name="Lacroix C."/>
            <person name="Meile L."/>
            <person name="Stevens M.J.A."/>
        </authorList>
    </citation>
    <scope>NUCLEOTIDE SEQUENCE [LARGE SCALE GENOMIC DNA]</scope>
    <source>
        <strain evidence="1 2">MRS6</strain>
    </source>
</reference>
<proteinExistence type="predicted"/>
<gene>
    <name evidence="1" type="ORF">CG419_03770</name>
</gene>
<name>A0AAC9Y075_LATCU</name>
<dbReference type="RefSeq" id="WP_089556503.1">
    <property type="nucleotide sequence ID" value="NZ_CP022474.1"/>
</dbReference>
<protein>
    <submittedName>
        <fullName evidence="1">Uncharacterized protein</fullName>
    </submittedName>
</protein>
<dbReference type="AlphaFoldDB" id="A0AAC9Y075"/>
<evidence type="ECO:0000313" key="2">
    <source>
        <dbReference type="Proteomes" id="UP000199749"/>
    </source>
</evidence>
<sequence length="79" mass="9410">MENNQLQQLIEQKTKSIWSEDFKNQQLDSFKSLFKDFNYHNSNSMQEESFEKFIQQYTEQSAKKTLGAVVELLEDLKVI</sequence>
<dbReference type="Proteomes" id="UP000199749">
    <property type="component" value="Chromosome"/>
</dbReference>
<organism evidence="1 2">
    <name type="scientific">Latilactobacillus curvatus</name>
    <name type="common">Lactobacillus curvatus</name>
    <dbReference type="NCBI Taxonomy" id="28038"/>
    <lineage>
        <taxon>Bacteria</taxon>
        <taxon>Bacillati</taxon>
        <taxon>Bacillota</taxon>
        <taxon>Bacilli</taxon>
        <taxon>Lactobacillales</taxon>
        <taxon>Lactobacillaceae</taxon>
        <taxon>Latilactobacillus</taxon>
    </lineage>
</organism>
<dbReference type="EMBL" id="CP022474">
    <property type="protein sequence ID" value="ASN59793.1"/>
    <property type="molecule type" value="Genomic_DNA"/>
</dbReference>